<comment type="similarity">
    <text evidence="1">Belongs to the 'GDXG' lipolytic enzyme family.</text>
</comment>
<dbReference type="OMA" id="RNGHVPE"/>
<dbReference type="GO" id="GO:0016020">
    <property type="term" value="C:membrane"/>
    <property type="evidence" value="ECO:0007669"/>
    <property type="project" value="InterPro"/>
</dbReference>
<keyword evidence="2" id="KW-0378">Hydrolase</keyword>
<feature type="active site" evidence="3">
    <location>
        <position position="374"/>
    </location>
</feature>
<dbReference type="InterPro" id="IPR050300">
    <property type="entry name" value="GDXG_lipolytic_enzyme"/>
</dbReference>
<dbReference type="Proteomes" id="UP001652622">
    <property type="component" value="Unplaced"/>
</dbReference>
<dbReference type="InterPro" id="IPR029058">
    <property type="entry name" value="AB_hydrolase_fold"/>
</dbReference>
<name>A0A6P9DAI4_PANGU</name>
<gene>
    <name evidence="6" type="primary">LOC117677305</name>
</gene>
<evidence type="ECO:0000256" key="2">
    <source>
        <dbReference type="ARBA" id="ARBA00022801"/>
    </source>
</evidence>
<dbReference type="PANTHER" id="PTHR48081:SF32">
    <property type="entry name" value="ALPHA_BETA HYDROLASE FOLD-3 DOMAIN-CONTAINING PROTEIN"/>
    <property type="match status" value="1"/>
</dbReference>
<dbReference type="GeneID" id="117677305"/>
<dbReference type="Pfam" id="PF07859">
    <property type="entry name" value="Abhydrolase_3"/>
    <property type="match status" value="2"/>
</dbReference>
<dbReference type="PANTHER" id="PTHR48081">
    <property type="entry name" value="AB HYDROLASE SUPERFAMILY PROTEIN C4A8.06C"/>
    <property type="match status" value="1"/>
</dbReference>
<evidence type="ECO:0000256" key="3">
    <source>
        <dbReference type="PIRSR" id="PIRSR037251-1"/>
    </source>
</evidence>
<feature type="domain" description="Alpha/beta hydrolase fold-3" evidence="4">
    <location>
        <begin position="112"/>
        <end position="258"/>
    </location>
</feature>
<proteinExistence type="inferred from homology"/>
<feature type="active site" evidence="3">
    <location>
        <position position="190"/>
    </location>
</feature>
<feature type="active site" evidence="3">
    <location>
        <position position="344"/>
    </location>
</feature>
<dbReference type="Gene3D" id="3.40.50.1820">
    <property type="entry name" value="alpha/beta hydrolase"/>
    <property type="match status" value="1"/>
</dbReference>
<evidence type="ECO:0000313" key="5">
    <source>
        <dbReference type="Proteomes" id="UP001652622"/>
    </source>
</evidence>
<protein>
    <submittedName>
        <fullName evidence="6">Arylacetamide deacetylase-like 4</fullName>
    </submittedName>
</protein>
<dbReference type="InterPro" id="IPR013094">
    <property type="entry name" value="AB_hydrolase_3"/>
</dbReference>
<dbReference type="OrthoDB" id="408631at2759"/>
<sequence>MQLFSGFSLLQSWFLKYFLIPYFTTRKIDLHLGDKEPFRIWLLHFVAISTFNLGKIFEKLGICGQIKFVRFAMSLLPQVKEPKLYITDTMFENVPVRIYQPKKTTPGLRKGLLFIHGGSGMFGCKKTYHALCCYLSRESDSVVVFVEYRLGPEHQHPAQLSDALATTLYFMKHAKDYGVDPNHILLGGDSSGGTVVAVACQELIKIGNQPKIRAQILIYPFLQRMDLMLPSHFQNQYGPFLTRKRVISLGLKYLNQECVDKQKLGRNGHVPEELKQKCKKWISADLIPREFKARGYNPPMPAPFSKELYEASQLWNTTLQSPIISEDDIIKQVPETYILTCEYDVIRDDGLLYKKRLEDNGVPVTWNHVKEGIHGFIQFIDSGVFEFSFTKPAAGNIVSFIKGL</sequence>
<feature type="domain" description="Alpha/beta hydrolase fold-3" evidence="4">
    <location>
        <begin position="312"/>
        <end position="377"/>
    </location>
</feature>
<dbReference type="AlphaFoldDB" id="A0A6P9DAI4"/>
<dbReference type="InterPro" id="IPR017157">
    <property type="entry name" value="Arylacetamide_deacetylase"/>
</dbReference>
<dbReference type="SUPFAM" id="SSF53474">
    <property type="entry name" value="alpha/beta-Hydrolases"/>
    <property type="match status" value="1"/>
</dbReference>
<organism evidence="5 6">
    <name type="scientific">Pantherophis guttatus</name>
    <name type="common">Corn snake</name>
    <name type="synonym">Elaphe guttata</name>
    <dbReference type="NCBI Taxonomy" id="94885"/>
    <lineage>
        <taxon>Eukaryota</taxon>
        <taxon>Metazoa</taxon>
        <taxon>Chordata</taxon>
        <taxon>Craniata</taxon>
        <taxon>Vertebrata</taxon>
        <taxon>Euteleostomi</taxon>
        <taxon>Lepidosauria</taxon>
        <taxon>Squamata</taxon>
        <taxon>Bifurcata</taxon>
        <taxon>Unidentata</taxon>
        <taxon>Episquamata</taxon>
        <taxon>Toxicofera</taxon>
        <taxon>Serpentes</taxon>
        <taxon>Colubroidea</taxon>
        <taxon>Colubridae</taxon>
        <taxon>Colubrinae</taxon>
        <taxon>Pantherophis</taxon>
    </lineage>
</organism>
<dbReference type="InParanoid" id="A0A6P9DAI4"/>
<dbReference type="GO" id="GO:0052689">
    <property type="term" value="F:carboxylic ester hydrolase activity"/>
    <property type="evidence" value="ECO:0007669"/>
    <property type="project" value="InterPro"/>
</dbReference>
<evidence type="ECO:0000256" key="1">
    <source>
        <dbReference type="ARBA" id="ARBA00010515"/>
    </source>
</evidence>
<accession>A0A6P9DAI4</accession>
<dbReference type="RefSeq" id="XP_034293338.1">
    <property type="nucleotide sequence ID" value="XM_034437447.1"/>
</dbReference>
<evidence type="ECO:0000259" key="4">
    <source>
        <dbReference type="Pfam" id="PF07859"/>
    </source>
</evidence>
<dbReference type="PIRSF" id="PIRSF037251">
    <property type="entry name" value="Arylacetamide_deacetylase"/>
    <property type="match status" value="1"/>
</dbReference>
<keyword evidence="5" id="KW-1185">Reference proteome</keyword>
<evidence type="ECO:0000313" key="6">
    <source>
        <dbReference type="RefSeq" id="XP_034293338.1"/>
    </source>
</evidence>
<reference evidence="6" key="1">
    <citation type="submission" date="2025-08" db="UniProtKB">
        <authorList>
            <consortium name="RefSeq"/>
        </authorList>
    </citation>
    <scope>IDENTIFICATION</scope>
    <source>
        <tissue evidence="6">Blood</tissue>
    </source>
</reference>
<dbReference type="KEGG" id="pgut:117677305"/>